<evidence type="ECO:0000313" key="2">
    <source>
        <dbReference type="EMBL" id="CAF1375989.1"/>
    </source>
</evidence>
<accession>A0A815JFE5</accession>
<keyword evidence="1" id="KW-0175">Coiled coil</keyword>
<evidence type="ECO:0000313" key="4">
    <source>
        <dbReference type="EMBL" id="CAF3865123.1"/>
    </source>
</evidence>
<evidence type="ECO:0008006" key="6">
    <source>
        <dbReference type="Google" id="ProtNLM"/>
    </source>
</evidence>
<name>A0A815JFE5_9BILA</name>
<gene>
    <name evidence="2" type="ORF">KQP761_LOCUS8458</name>
    <name evidence="3" type="ORF">MBJ925_LOCUS11492</name>
    <name evidence="4" type="ORF">SMN809_LOCUS4764</name>
</gene>
<organism evidence="2 5">
    <name type="scientific">Rotaria magnacalcarata</name>
    <dbReference type="NCBI Taxonomy" id="392030"/>
    <lineage>
        <taxon>Eukaryota</taxon>
        <taxon>Metazoa</taxon>
        <taxon>Spiralia</taxon>
        <taxon>Gnathifera</taxon>
        <taxon>Rotifera</taxon>
        <taxon>Eurotatoria</taxon>
        <taxon>Bdelloidea</taxon>
        <taxon>Philodinida</taxon>
        <taxon>Philodinidae</taxon>
        <taxon>Rotaria</taxon>
    </lineage>
</organism>
<feature type="coiled-coil region" evidence="1">
    <location>
        <begin position="81"/>
        <end position="112"/>
    </location>
</feature>
<proteinExistence type="predicted"/>
<sequence>MNTSAIKKTLCVTCNKSAGILTCEGCQQVFCGKHVFEHRQDLAGEFEHMMQDYDLIQYQIQQISTDHSLFKQIDQWEQNSFAKIQDAAETARKDLQELIDQSKEKVKKTSHDLAINLLASRQADDYLEKDFILWKEQFSKLELEIQTPFAIKMLENKSAFIPLIKIESSESINNELPIVQQSPVLKKELEIKVPGVALNILGPVGVEKENSRIKHIGVTDECAYVRDSLLYHNGQHTLRVRVENFKIPFSIFFGCTSSTSVLAPDIHRSQCSIGWFGCKNVYEHGTSRRKRRRYGHGDYLINKNDILQLTFDCDENQIKLYNETMKTTSILNVNIKLTPYPWQLLMVLCRKDDCVRIINDT</sequence>
<reference evidence="2" key="1">
    <citation type="submission" date="2021-02" db="EMBL/GenBank/DDBJ databases">
        <authorList>
            <person name="Nowell W R."/>
        </authorList>
    </citation>
    <scope>NUCLEOTIDE SEQUENCE</scope>
</reference>
<dbReference type="Proteomes" id="UP000676336">
    <property type="component" value="Unassembled WGS sequence"/>
</dbReference>
<dbReference type="Proteomes" id="UP000663834">
    <property type="component" value="Unassembled WGS sequence"/>
</dbReference>
<dbReference type="EMBL" id="CAJNRE010005084">
    <property type="protein sequence ID" value="CAF2041729.1"/>
    <property type="molecule type" value="Genomic_DNA"/>
</dbReference>
<dbReference type="Proteomes" id="UP000663824">
    <property type="component" value="Unassembled WGS sequence"/>
</dbReference>
<evidence type="ECO:0000313" key="5">
    <source>
        <dbReference type="Proteomes" id="UP000663834"/>
    </source>
</evidence>
<comment type="caution">
    <text evidence="2">The sequence shown here is derived from an EMBL/GenBank/DDBJ whole genome shotgun (WGS) entry which is preliminary data.</text>
</comment>
<protein>
    <recommendedName>
        <fullName evidence="6">B box-type domain-containing protein</fullName>
    </recommendedName>
</protein>
<evidence type="ECO:0000256" key="1">
    <source>
        <dbReference type="SAM" id="Coils"/>
    </source>
</evidence>
<dbReference type="EMBL" id="CAJNOW010003279">
    <property type="protein sequence ID" value="CAF1375989.1"/>
    <property type="molecule type" value="Genomic_DNA"/>
</dbReference>
<dbReference type="EMBL" id="CAJOBI010001136">
    <property type="protein sequence ID" value="CAF3865123.1"/>
    <property type="molecule type" value="Genomic_DNA"/>
</dbReference>
<dbReference type="AlphaFoldDB" id="A0A815JFE5"/>
<evidence type="ECO:0000313" key="3">
    <source>
        <dbReference type="EMBL" id="CAF2041729.1"/>
    </source>
</evidence>
<dbReference type="OrthoDB" id="10039553at2759"/>